<dbReference type="AlphaFoldDB" id="A0A1D7QTY0"/>
<reference evidence="1 2" key="1">
    <citation type="submission" date="2015-08" db="EMBL/GenBank/DDBJ databases">
        <title>The complete genome sequence of Bacillus beveridgei MLTeJB.</title>
        <authorList>
            <person name="Hanson T.E."/>
            <person name="Mesa C."/>
            <person name="Basesman S.M."/>
            <person name="Oremland R.S."/>
        </authorList>
    </citation>
    <scope>NUCLEOTIDE SEQUENCE [LARGE SCALE GENOMIC DNA]</scope>
    <source>
        <strain evidence="1 2">MLTeJB</strain>
    </source>
</reference>
<dbReference type="STRING" id="632773.BBEV_1113"/>
<dbReference type="Proteomes" id="UP000094463">
    <property type="component" value="Chromosome"/>
</dbReference>
<protein>
    <recommendedName>
        <fullName evidence="3">Post-transcriptional regulator</fullName>
    </recommendedName>
</protein>
<dbReference type="Pfam" id="PF13797">
    <property type="entry name" value="Post_transc_reg"/>
    <property type="match status" value="1"/>
</dbReference>
<name>A0A1D7QTY0_9BACI</name>
<keyword evidence="2" id="KW-1185">Reference proteome</keyword>
<accession>A0A1D7QTY0</accession>
<dbReference type="KEGG" id="bbev:BBEV_1113"/>
<dbReference type="EMBL" id="CP012502">
    <property type="protein sequence ID" value="AOM82482.1"/>
    <property type="molecule type" value="Genomic_DNA"/>
</dbReference>
<dbReference type="RefSeq" id="WP_069364568.1">
    <property type="nucleotide sequence ID" value="NZ_CP012502.1"/>
</dbReference>
<gene>
    <name evidence="1" type="ORF">BBEV_1113</name>
</gene>
<evidence type="ECO:0000313" key="1">
    <source>
        <dbReference type="EMBL" id="AOM82482.1"/>
    </source>
</evidence>
<organism evidence="1 2">
    <name type="scientific">Salisediminibacterium beveridgei</name>
    <dbReference type="NCBI Taxonomy" id="632773"/>
    <lineage>
        <taxon>Bacteria</taxon>
        <taxon>Bacillati</taxon>
        <taxon>Bacillota</taxon>
        <taxon>Bacilli</taxon>
        <taxon>Bacillales</taxon>
        <taxon>Bacillaceae</taxon>
        <taxon>Salisediminibacterium</taxon>
    </lineage>
</organism>
<dbReference type="OrthoDB" id="2990595at2"/>
<evidence type="ECO:0008006" key="3">
    <source>
        <dbReference type="Google" id="ProtNLM"/>
    </source>
</evidence>
<dbReference type="InterPro" id="IPR025716">
    <property type="entry name" value="Post-transcriptional_regulator"/>
</dbReference>
<evidence type="ECO:0000313" key="2">
    <source>
        <dbReference type="Proteomes" id="UP000094463"/>
    </source>
</evidence>
<sequence length="112" mass="13279">MTNEQWGYWRLKLEPVLKSKQEEWIHFGHSEVTEQVVWDLFITRLEKKKEKPETIHVHWLVQELMHLSVNDYMTTLTVDALKGPDLFADGKALDLRSDRERALTEEQDHAGH</sequence>
<proteinExistence type="predicted"/>